<dbReference type="PANTHER" id="PTHR30344">
    <property type="entry name" value="6-PHOSPHOGLUCONOLACTONASE-RELATED"/>
    <property type="match status" value="1"/>
</dbReference>
<dbReference type="EMBL" id="JAHQCW010000014">
    <property type="protein sequence ID" value="MBU9736870.1"/>
    <property type="molecule type" value="Genomic_DNA"/>
</dbReference>
<organism evidence="2 3">
    <name type="scientific">Diplocloster agilis</name>
    <dbReference type="NCBI Taxonomy" id="2850323"/>
    <lineage>
        <taxon>Bacteria</taxon>
        <taxon>Bacillati</taxon>
        <taxon>Bacillota</taxon>
        <taxon>Clostridia</taxon>
        <taxon>Lachnospirales</taxon>
        <taxon>Lachnospiraceae</taxon>
        <taxon>Diplocloster</taxon>
    </lineage>
</organism>
<evidence type="ECO:0000256" key="1">
    <source>
        <dbReference type="ARBA" id="ARBA00005564"/>
    </source>
</evidence>
<dbReference type="Gene3D" id="2.130.10.10">
    <property type="entry name" value="YVTN repeat-like/Quinoprotein amine dehydrogenase"/>
    <property type="match status" value="1"/>
</dbReference>
<protein>
    <submittedName>
        <fullName evidence="2">Lactonase family protein</fullName>
    </submittedName>
</protein>
<sequence length="333" mass="37143">MSIITGYAGTYESAQSFGIYRFTVDADTGALTEPKLFYPAPNAKYVSLQNGKIAAPVERNKRAGICLVDLSAKEQASEIFCEDQTSCYVTQDGPRIYTANYHEGTVMVYEEQEAPDEGLRLVKRISIAPAAGCHQVILHERYLLVPCLELDTVRIFDSSRNYEPAGELNFPAGSGPRHGIFNRDHTRFYLVTERSNELYTFRVEENAGFHQLDSRSVLPERGTNEDDTAAVRMSPDERFLYVSTRGSDLLSVFSLEEELPEAVQFVSCGGRHPRDFVIVPGGKYLLVANRFSNNLICFRLGVQTGRIKEICDAVTLNEAVSLVFDPDHISGTE</sequence>
<evidence type="ECO:0000313" key="3">
    <source>
        <dbReference type="Proteomes" id="UP000712157"/>
    </source>
</evidence>
<dbReference type="InterPro" id="IPR011048">
    <property type="entry name" value="Haem_d1_sf"/>
</dbReference>
<dbReference type="PANTHER" id="PTHR30344:SF1">
    <property type="entry name" value="6-PHOSPHOGLUCONOLACTONASE"/>
    <property type="match status" value="1"/>
</dbReference>
<dbReference type="GO" id="GO:0017057">
    <property type="term" value="F:6-phosphogluconolactonase activity"/>
    <property type="evidence" value="ECO:0007669"/>
    <property type="project" value="TreeGrafter"/>
</dbReference>
<dbReference type="SUPFAM" id="SSF51004">
    <property type="entry name" value="C-terminal (heme d1) domain of cytochrome cd1-nitrite reductase"/>
    <property type="match status" value="1"/>
</dbReference>
<dbReference type="InterPro" id="IPR015943">
    <property type="entry name" value="WD40/YVTN_repeat-like_dom_sf"/>
</dbReference>
<reference evidence="2" key="1">
    <citation type="submission" date="2021-06" db="EMBL/GenBank/DDBJ databases">
        <title>Description of novel taxa of the family Lachnospiraceae.</title>
        <authorList>
            <person name="Chaplin A.V."/>
            <person name="Sokolova S.R."/>
            <person name="Pikina A.P."/>
            <person name="Korzhanova M."/>
            <person name="Belova V."/>
            <person name="Korostin D."/>
            <person name="Efimov B.A."/>
        </authorList>
    </citation>
    <scope>NUCLEOTIDE SEQUENCE</scope>
    <source>
        <strain evidence="2">ASD5720</strain>
    </source>
</reference>
<keyword evidence="3" id="KW-1185">Reference proteome</keyword>
<dbReference type="InterPro" id="IPR050282">
    <property type="entry name" value="Cycloisomerase_2"/>
</dbReference>
<dbReference type="InterPro" id="IPR019405">
    <property type="entry name" value="Lactonase_7-beta_prop"/>
</dbReference>
<accession>A0A949K194</accession>
<comment type="similarity">
    <text evidence="1">Belongs to the cycloisomerase 2 family.</text>
</comment>
<dbReference type="Pfam" id="PF10282">
    <property type="entry name" value="Lactonase"/>
    <property type="match status" value="1"/>
</dbReference>
<comment type="caution">
    <text evidence="2">The sequence shown here is derived from an EMBL/GenBank/DDBJ whole genome shotgun (WGS) entry which is preliminary data.</text>
</comment>
<gene>
    <name evidence="2" type="ORF">KTH89_09995</name>
</gene>
<dbReference type="AlphaFoldDB" id="A0A949K194"/>
<evidence type="ECO:0000313" key="2">
    <source>
        <dbReference type="EMBL" id="MBU9736870.1"/>
    </source>
</evidence>
<name>A0A949K194_9FIRM</name>
<dbReference type="RefSeq" id="WP_158344129.1">
    <property type="nucleotide sequence ID" value="NZ_JAHQCW010000014.1"/>
</dbReference>
<proteinExistence type="inferred from homology"/>
<dbReference type="Proteomes" id="UP000712157">
    <property type="component" value="Unassembled WGS sequence"/>
</dbReference>